<feature type="transmembrane region" description="Helical" evidence="4">
    <location>
        <begin position="101"/>
        <end position="123"/>
    </location>
</feature>
<dbReference type="PANTHER" id="PTHR37042">
    <property type="entry name" value="OUTER MEMBRANE PROTEIN RV1973"/>
    <property type="match status" value="1"/>
</dbReference>
<feature type="region of interest" description="Disordered" evidence="3">
    <location>
        <begin position="1"/>
        <end position="95"/>
    </location>
</feature>
<evidence type="ECO:0000256" key="4">
    <source>
        <dbReference type="SAM" id="Phobius"/>
    </source>
</evidence>
<organism evidence="5 6">
    <name type="scientific">Mycobacterium shigaense</name>
    <dbReference type="NCBI Taxonomy" id="722731"/>
    <lineage>
        <taxon>Bacteria</taxon>
        <taxon>Bacillati</taxon>
        <taxon>Actinomycetota</taxon>
        <taxon>Actinomycetes</taxon>
        <taxon>Mycobacteriales</taxon>
        <taxon>Mycobacteriaceae</taxon>
        <taxon>Mycobacterium</taxon>
        <taxon>Mycobacterium simiae complex</taxon>
    </lineage>
</organism>
<evidence type="ECO:0000256" key="2">
    <source>
        <dbReference type="ARBA" id="ARBA00023136"/>
    </source>
</evidence>
<evidence type="ECO:0000313" key="6">
    <source>
        <dbReference type="Proteomes" id="UP000217736"/>
    </source>
</evidence>
<feature type="compositionally biased region" description="Basic and acidic residues" evidence="3">
    <location>
        <begin position="60"/>
        <end position="70"/>
    </location>
</feature>
<dbReference type="AlphaFoldDB" id="A0A1Z4EN27"/>
<keyword evidence="4" id="KW-1133">Transmembrane helix</keyword>
<name>A0A1Z4EN27_9MYCO</name>
<evidence type="ECO:0000256" key="3">
    <source>
        <dbReference type="SAM" id="MobiDB-lite"/>
    </source>
</evidence>
<dbReference type="EMBL" id="AP018164">
    <property type="protein sequence ID" value="BAX94358.1"/>
    <property type="molecule type" value="Genomic_DNA"/>
</dbReference>
<dbReference type="Proteomes" id="UP000217736">
    <property type="component" value="Chromosome"/>
</dbReference>
<keyword evidence="6" id="KW-1185">Reference proteome</keyword>
<sequence>MPPRELPAETLDVDNHGAGRDSGPASASAADEGELARAEARAEAARARATQLRQLAEAASGDHGDARADDTADAEAVAAGSAVESAPKQRRRRLSRPGGKAAIVLAAIGCVVASLAASAGLLWHHREVLQQRQRTAAFAAEARHAIQTMLSINADTARADVQRFVDETTGEFKAGILLSAEDFVKAVEESKASTKGTVQAVAVQTMTNESASVLVAAKSELTKPGPAKPESKNLRVVVDVRRDGGQLKVSRVEFVP</sequence>
<feature type="compositionally biased region" description="Low complexity" evidence="3">
    <location>
        <begin position="47"/>
        <end position="59"/>
    </location>
</feature>
<feature type="compositionally biased region" description="Low complexity" evidence="3">
    <location>
        <begin position="74"/>
        <end position="86"/>
    </location>
</feature>
<evidence type="ECO:0000313" key="5">
    <source>
        <dbReference type="EMBL" id="BAX94358.1"/>
    </source>
</evidence>
<keyword evidence="4" id="KW-0812">Transmembrane</keyword>
<dbReference type="OrthoDB" id="4774723at2"/>
<gene>
    <name evidence="5" type="ORF">MSG_04237</name>
</gene>
<dbReference type="PANTHER" id="PTHR37042:SF4">
    <property type="entry name" value="OUTER MEMBRANE PROTEIN RV1973"/>
    <property type="match status" value="1"/>
</dbReference>
<feature type="compositionally biased region" description="Basic and acidic residues" evidence="3">
    <location>
        <begin position="34"/>
        <end position="46"/>
    </location>
</feature>
<proteinExistence type="predicted"/>
<protein>
    <submittedName>
        <fullName evidence="5">Uncharacterized protein</fullName>
    </submittedName>
</protein>
<dbReference type="RefSeq" id="WP_096442699.1">
    <property type="nucleotide sequence ID" value="NZ_AP018164.1"/>
</dbReference>
<keyword evidence="2 4" id="KW-0472">Membrane</keyword>
<dbReference type="GO" id="GO:0016020">
    <property type="term" value="C:membrane"/>
    <property type="evidence" value="ECO:0007669"/>
    <property type="project" value="UniProtKB-SubCell"/>
</dbReference>
<accession>A0A1Z4EN27</accession>
<comment type="subcellular location">
    <subcellularLocation>
        <location evidence="1">Membrane</location>
    </subcellularLocation>
</comment>
<evidence type="ECO:0000256" key="1">
    <source>
        <dbReference type="ARBA" id="ARBA00004370"/>
    </source>
</evidence>
<dbReference type="KEGG" id="mshg:MSG_04237"/>
<reference evidence="6" key="1">
    <citation type="submission" date="2017-06" db="EMBL/GenBank/DDBJ databases">
        <title>Complete Genome Sequence of Mycobacterium shigaense.</title>
        <authorList>
            <person name="Fukano H."/>
            <person name="Yoshida M."/>
            <person name="Kazumi Y."/>
            <person name="Ogura Y."/>
            <person name="Mitarai S."/>
            <person name="Hayashi T."/>
            <person name="Hoshino Y."/>
        </authorList>
    </citation>
    <scope>NUCLEOTIDE SEQUENCE [LARGE SCALE GENOMIC DNA]</scope>
    <source>
        <strain evidence="6">UN-152</strain>
    </source>
</reference>